<evidence type="ECO:0000313" key="1">
    <source>
        <dbReference type="EMBL" id="CAA7269885.1"/>
    </source>
</evidence>
<comment type="caution">
    <text evidence="1">The sequence shown here is derived from an EMBL/GenBank/DDBJ whole genome shotgun (WGS) entry which is preliminary data.</text>
</comment>
<evidence type="ECO:0000313" key="2">
    <source>
        <dbReference type="Proteomes" id="UP000467700"/>
    </source>
</evidence>
<organism evidence="1 2">
    <name type="scientific">Cyclocybe aegerita</name>
    <name type="common">Black poplar mushroom</name>
    <name type="synonym">Agrocybe aegerita</name>
    <dbReference type="NCBI Taxonomy" id="1973307"/>
    <lineage>
        <taxon>Eukaryota</taxon>
        <taxon>Fungi</taxon>
        <taxon>Dikarya</taxon>
        <taxon>Basidiomycota</taxon>
        <taxon>Agaricomycotina</taxon>
        <taxon>Agaricomycetes</taxon>
        <taxon>Agaricomycetidae</taxon>
        <taxon>Agaricales</taxon>
        <taxon>Agaricineae</taxon>
        <taxon>Bolbitiaceae</taxon>
        <taxon>Cyclocybe</taxon>
    </lineage>
</organism>
<dbReference type="AlphaFoldDB" id="A0A8S0W4A7"/>
<sequence>MATSISITTSRTDQAAAASYLSETLDRLGCPHAYIGGFAWALLGNRRPTEMNVLIETKNLDMVALRSQLQELSKKFASAGIKLYFVKEPLGDLRGDELVRASKNNVLIETLSAGTLGLPNIAGPVYKVEYGSGISIEILHPGILILTKMKRWYHNLESTRPKTLVKNSSDRRDLDYLVSWLADNKMTIEFELYEGKSKDELLKFVRIYREQVGENELLMEALKTAVKPLDWDLL</sequence>
<reference evidence="1 2" key="1">
    <citation type="submission" date="2020-01" db="EMBL/GenBank/DDBJ databases">
        <authorList>
            <person name="Gupta K D."/>
        </authorList>
    </citation>
    <scope>NUCLEOTIDE SEQUENCE [LARGE SCALE GENOMIC DNA]</scope>
</reference>
<dbReference type="EMBL" id="CACVBS010000082">
    <property type="protein sequence ID" value="CAA7269885.1"/>
    <property type="molecule type" value="Genomic_DNA"/>
</dbReference>
<accession>A0A8S0W4A7</accession>
<proteinExistence type="predicted"/>
<dbReference type="Proteomes" id="UP000467700">
    <property type="component" value="Unassembled WGS sequence"/>
</dbReference>
<keyword evidence="2" id="KW-1185">Reference proteome</keyword>
<gene>
    <name evidence="1" type="ORF">AAE3_LOCUS12161</name>
</gene>
<protein>
    <submittedName>
        <fullName evidence="1">Uncharacterized protein</fullName>
    </submittedName>
</protein>
<dbReference type="OrthoDB" id="10066232at2759"/>
<name>A0A8S0W4A7_CYCAE</name>